<gene>
    <name evidence="2" type="ORF">LSINAPIS_LOCUS10165</name>
</gene>
<evidence type="ECO:0008006" key="4">
    <source>
        <dbReference type="Google" id="ProtNLM"/>
    </source>
</evidence>
<sequence length="200" mass="22524">MRIQLSFISFFIFVIHVNSLHYDQSQSGDLNVQVDLKDLQIIALMKGGKEEYVDYDYAYDYSEMTIKPQNRTTPRPFNASITVLEPVGTRDNKTTTPQHEVTTNLPIKTQNTAVPDITESTMAINDYITTVSNNADSMNVSTGSINKNDTDDSNSQKCKRGFVLNRNGDCELKLHGSGNALLKLVKLSQKLKLRRENKTD</sequence>
<proteinExistence type="predicted"/>
<evidence type="ECO:0000256" key="1">
    <source>
        <dbReference type="SAM" id="SignalP"/>
    </source>
</evidence>
<protein>
    <recommendedName>
        <fullName evidence="4">Vitellogenin domain-containing protein</fullName>
    </recommendedName>
</protein>
<dbReference type="AlphaFoldDB" id="A0A5E4QLR1"/>
<evidence type="ECO:0000313" key="2">
    <source>
        <dbReference type="EMBL" id="VVC99254.1"/>
    </source>
</evidence>
<organism evidence="2 3">
    <name type="scientific">Leptidea sinapis</name>
    <dbReference type="NCBI Taxonomy" id="189913"/>
    <lineage>
        <taxon>Eukaryota</taxon>
        <taxon>Metazoa</taxon>
        <taxon>Ecdysozoa</taxon>
        <taxon>Arthropoda</taxon>
        <taxon>Hexapoda</taxon>
        <taxon>Insecta</taxon>
        <taxon>Pterygota</taxon>
        <taxon>Neoptera</taxon>
        <taxon>Endopterygota</taxon>
        <taxon>Lepidoptera</taxon>
        <taxon>Glossata</taxon>
        <taxon>Ditrysia</taxon>
        <taxon>Papilionoidea</taxon>
        <taxon>Pieridae</taxon>
        <taxon>Dismorphiinae</taxon>
        <taxon>Leptidea</taxon>
    </lineage>
</organism>
<feature type="signal peptide" evidence="1">
    <location>
        <begin position="1"/>
        <end position="19"/>
    </location>
</feature>
<keyword evidence="3" id="KW-1185">Reference proteome</keyword>
<keyword evidence="1" id="KW-0732">Signal</keyword>
<reference evidence="2 3" key="1">
    <citation type="submission" date="2017-07" db="EMBL/GenBank/DDBJ databases">
        <authorList>
            <person name="Talla V."/>
            <person name="Backstrom N."/>
        </authorList>
    </citation>
    <scope>NUCLEOTIDE SEQUENCE [LARGE SCALE GENOMIC DNA]</scope>
</reference>
<accession>A0A5E4QLR1</accession>
<dbReference type="EMBL" id="FZQP02004023">
    <property type="protein sequence ID" value="VVC99254.1"/>
    <property type="molecule type" value="Genomic_DNA"/>
</dbReference>
<feature type="chain" id="PRO_5022807061" description="Vitellogenin domain-containing protein" evidence="1">
    <location>
        <begin position="20"/>
        <end position="200"/>
    </location>
</feature>
<evidence type="ECO:0000313" key="3">
    <source>
        <dbReference type="Proteomes" id="UP000324832"/>
    </source>
</evidence>
<name>A0A5E4QLR1_9NEOP</name>
<dbReference type="Proteomes" id="UP000324832">
    <property type="component" value="Unassembled WGS sequence"/>
</dbReference>